<feature type="domain" description="Mce/MlaD" evidence="1">
    <location>
        <begin position="36"/>
        <end position="115"/>
    </location>
</feature>
<gene>
    <name evidence="2" type="ORF">KV113_27695</name>
</gene>
<name>A0ABU5Y541_9MYCO</name>
<reference evidence="2 3" key="1">
    <citation type="submission" date="2023-12" db="EMBL/GenBank/DDBJ databases">
        <title>Description of new species of Mycobacterium terrae complex isolated from sewage at the Sao Paulo Zoological Park Foundation in Brazil.</title>
        <authorList>
            <person name="Romagnoli C.L."/>
            <person name="Conceicao E.C."/>
            <person name="Machado E."/>
            <person name="Barreto L.B.P.F."/>
            <person name="Sharma A."/>
            <person name="Silva N.M."/>
            <person name="Marques L.E."/>
            <person name="Juliana M.A."/>
            <person name="Lourenco M.C.S."/>
            <person name="Digiampietri L.A."/>
            <person name="Suffys P.N."/>
            <person name="Viana-Niero C."/>
        </authorList>
    </citation>
    <scope>NUCLEOTIDE SEQUENCE [LARGE SCALE GENOMIC DNA]</scope>
    <source>
        <strain evidence="2 3">MYC340</strain>
    </source>
</reference>
<dbReference type="PANTHER" id="PTHR33371:SF19">
    <property type="entry name" value="MCE-FAMILY PROTEIN MCE4A"/>
    <property type="match status" value="1"/>
</dbReference>
<accession>A0ABU5Y541</accession>
<proteinExistence type="predicted"/>
<dbReference type="RefSeq" id="WP_329780716.1">
    <property type="nucleotide sequence ID" value="NZ_JAYJJU010000184.1"/>
</dbReference>
<feature type="non-terminal residue" evidence="2">
    <location>
        <position position="132"/>
    </location>
</feature>
<dbReference type="EMBL" id="JAYJJU010000184">
    <property type="protein sequence ID" value="MEB3035327.1"/>
    <property type="molecule type" value="Genomic_DNA"/>
</dbReference>
<organism evidence="2 3">
    <name type="scientific">[Mycobacterium] nativiensis</name>
    <dbReference type="NCBI Taxonomy" id="2855503"/>
    <lineage>
        <taxon>Bacteria</taxon>
        <taxon>Bacillati</taxon>
        <taxon>Actinomycetota</taxon>
        <taxon>Actinomycetes</taxon>
        <taxon>Mycobacteriales</taxon>
        <taxon>Mycobacteriaceae</taxon>
        <taxon>Mycolicibacter</taxon>
    </lineage>
</organism>
<dbReference type="Pfam" id="PF02470">
    <property type="entry name" value="MlaD"/>
    <property type="match status" value="1"/>
</dbReference>
<dbReference type="Proteomes" id="UP001298593">
    <property type="component" value="Unassembled WGS sequence"/>
</dbReference>
<dbReference type="InterPro" id="IPR052336">
    <property type="entry name" value="MlaD_Phospholipid_Transporter"/>
</dbReference>
<sequence length="132" mass="13737">MTSKARRILLGLASVSVVVATVAVALGFFRGSFTKTVPVTVLSQRAGLVMDTGAKVKLHGAQVGSVKSIEPLPDGRAALHLAMNPSYLDVIPANVRVGISSSTVFGSKFVDLVPPDQPSEHSLQTGQVLDAD</sequence>
<evidence type="ECO:0000259" key="1">
    <source>
        <dbReference type="Pfam" id="PF02470"/>
    </source>
</evidence>
<dbReference type="PANTHER" id="PTHR33371">
    <property type="entry name" value="INTERMEMBRANE PHOSPHOLIPID TRANSPORT SYSTEM BINDING PROTEIN MLAD-RELATED"/>
    <property type="match status" value="1"/>
</dbReference>
<keyword evidence="3" id="KW-1185">Reference proteome</keyword>
<evidence type="ECO:0000313" key="3">
    <source>
        <dbReference type="Proteomes" id="UP001298593"/>
    </source>
</evidence>
<comment type="caution">
    <text evidence="2">The sequence shown here is derived from an EMBL/GenBank/DDBJ whole genome shotgun (WGS) entry which is preliminary data.</text>
</comment>
<evidence type="ECO:0000313" key="2">
    <source>
        <dbReference type="EMBL" id="MEB3035327.1"/>
    </source>
</evidence>
<protein>
    <submittedName>
        <fullName evidence="2">MlaD family protein</fullName>
    </submittedName>
</protein>
<dbReference type="InterPro" id="IPR003399">
    <property type="entry name" value="Mce/MlaD"/>
</dbReference>